<reference evidence="2" key="1">
    <citation type="journal article" date="2019" name="Int. J. Syst. Evol. Microbiol.">
        <title>The Global Catalogue of Microorganisms (GCM) 10K type strain sequencing project: providing services to taxonomists for standard genome sequencing and annotation.</title>
        <authorList>
            <consortium name="The Broad Institute Genomics Platform"/>
            <consortium name="The Broad Institute Genome Sequencing Center for Infectious Disease"/>
            <person name="Wu L."/>
            <person name="Ma J."/>
        </authorList>
    </citation>
    <scope>NUCLEOTIDE SEQUENCE [LARGE SCALE GENOMIC DNA]</scope>
    <source>
        <strain evidence="2">CGMCC 1.15731</strain>
    </source>
</reference>
<dbReference type="EMBL" id="JBHSEL010000031">
    <property type="protein sequence ID" value="MFC4624214.1"/>
    <property type="molecule type" value="Genomic_DNA"/>
</dbReference>
<sequence>MITSQVRIKSVPADISALVDDYIARNGVRKFAPNDGVDIYRLAAFLADYGYEVDCRRGRTMRIRLGKGKPKIVHIKRVIQIADEIRIAQGLEPFDVARRQQQLSKCSYRRGAAKLAA</sequence>
<keyword evidence="2" id="KW-1185">Reference proteome</keyword>
<dbReference type="RefSeq" id="WP_374833046.1">
    <property type="nucleotide sequence ID" value="NZ_JBHEEZ010000020.1"/>
</dbReference>
<accession>A0ABV9H4E2</accession>
<name>A0ABV9H4E2_9HYPH</name>
<organism evidence="1 2">
    <name type="scientific">Daeguia caeni</name>
    <dbReference type="NCBI Taxonomy" id="439612"/>
    <lineage>
        <taxon>Bacteria</taxon>
        <taxon>Pseudomonadati</taxon>
        <taxon>Pseudomonadota</taxon>
        <taxon>Alphaproteobacteria</taxon>
        <taxon>Hyphomicrobiales</taxon>
        <taxon>Brucellaceae</taxon>
        <taxon>Daeguia</taxon>
    </lineage>
</organism>
<evidence type="ECO:0000313" key="1">
    <source>
        <dbReference type="EMBL" id="MFC4624214.1"/>
    </source>
</evidence>
<gene>
    <name evidence="1" type="ORF">ACFO1V_03060</name>
</gene>
<protein>
    <submittedName>
        <fullName evidence="1">Uncharacterized protein</fullName>
    </submittedName>
</protein>
<proteinExistence type="predicted"/>
<comment type="caution">
    <text evidence="1">The sequence shown here is derived from an EMBL/GenBank/DDBJ whole genome shotgun (WGS) entry which is preliminary data.</text>
</comment>
<dbReference type="Proteomes" id="UP001596042">
    <property type="component" value="Unassembled WGS sequence"/>
</dbReference>
<evidence type="ECO:0000313" key="2">
    <source>
        <dbReference type="Proteomes" id="UP001596042"/>
    </source>
</evidence>